<evidence type="ECO:0000313" key="2">
    <source>
        <dbReference type="EMBL" id="DAD76809.1"/>
    </source>
</evidence>
<protein>
    <submittedName>
        <fullName evidence="2">Uncharacterized protein</fullName>
    </submittedName>
</protein>
<feature type="compositionally biased region" description="Polar residues" evidence="1">
    <location>
        <begin position="12"/>
        <end position="21"/>
    </location>
</feature>
<accession>A0A8S5M3B4</accession>
<name>A0A8S5M3B4_9CAUD</name>
<organism evidence="2">
    <name type="scientific">Siphoviridae sp. ctDMf1</name>
    <dbReference type="NCBI Taxonomy" id="2826197"/>
    <lineage>
        <taxon>Viruses</taxon>
        <taxon>Duplodnaviria</taxon>
        <taxon>Heunggongvirae</taxon>
        <taxon>Uroviricota</taxon>
        <taxon>Caudoviricetes</taxon>
    </lineage>
</organism>
<sequence>MWSASGLLGSRPASQVRRTWQSGQCSSPAARAERLAAAALWSQRVVPVREVVTCPPRARVRTRAATCCCARAARVASPHSLLPRRVATVEPSRLVVWLGSDSLPMVV</sequence>
<feature type="region of interest" description="Disordered" evidence="1">
    <location>
        <begin position="1"/>
        <end position="21"/>
    </location>
</feature>
<reference evidence="2" key="1">
    <citation type="journal article" date="2021" name="Proc. Natl. Acad. Sci. U.S.A.">
        <title>A Catalog of Tens of Thousands of Viruses from Human Metagenomes Reveals Hidden Associations with Chronic Diseases.</title>
        <authorList>
            <person name="Tisza M.J."/>
            <person name="Buck C.B."/>
        </authorList>
    </citation>
    <scope>NUCLEOTIDE SEQUENCE</scope>
    <source>
        <strain evidence="2">CtDMf1</strain>
    </source>
</reference>
<dbReference type="EMBL" id="BK014809">
    <property type="protein sequence ID" value="DAD76809.1"/>
    <property type="molecule type" value="Genomic_DNA"/>
</dbReference>
<proteinExistence type="predicted"/>
<evidence type="ECO:0000256" key="1">
    <source>
        <dbReference type="SAM" id="MobiDB-lite"/>
    </source>
</evidence>